<organism evidence="7 8">
    <name type="scientific">Neobacillus novalis</name>
    <dbReference type="NCBI Taxonomy" id="220687"/>
    <lineage>
        <taxon>Bacteria</taxon>
        <taxon>Bacillati</taxon>
        <taxon>Bacillota</taxon>
        <taxon>Bacilli</taxon>
        <taxon>Bacillales</taxon>
        <taxon>Bacillaceae</taxon>
        <taxon>Neobacillus</taxon>
    </lineage>
</organism>
<reference evidence="7" key="1">
    <citation type="submission" date="2023-05" db="EMBL/GenBank/DDBJ databases">
        <title>Comparative genomics of Bacillaceae isolates and their secondary metabolite potential.</title>
        <authorList>
            <person name="Song L."/>
            <person name="Nielsen L.J."/>
            <person name="Mohite O."/>
            <person name="Xu X."/>
            <person name="Weber T."/>
            <person name="Kovacs A.T."/>
        </authorList>
    </citation>
    <scope>NUCLEOTIDE SEQUENCE</scope>
    <source>
        <strain evidence="7">XLM17</strain>
    </source>
</reference>
<gene>
    <name evidence="7" type="ORF">QNH39_05785</name>
</gene>
<evidence type="ECO:0000256" key="2">
    <source>
        <dbReference type="ARBA" id="ARBA00023002"/>
    </source>
</evidence>
<proteinExistence type="inferred from homology"/>
<evidence type="ECO:0000259" key="6">
    <source>
        <dbReference type="Pfam" id="PF02826"/>
    </source>
</evidence>
<feature type="domain" description="D-isomer specific 2-hydroxyacid dehydrogenase NAD-binding" evidence="6">
    <location>
        <begin position="107"/>
        <end position="281"/>
    </location>
</feature>
<keyword evidence="3" id="KW-0520">NAD</keyword>
<evidence type="ECO:0000256" key="3">
    <source>
        <dbReference type="ARBA" id="ARBA00023027"/>
    </source>
</evidence>
<dbReference type="CDD" id="cd05300">
    <property type="entry name" value="2-Hacid_dh_1"/>
    <property type="match status" value="1"/>
</dbReference>
<dbReference type="KEGG" id="nnv:QNH39_05785"/>
<dbReference type="GO" id="GO:0051287">
    <property type="term" value="F:NAD binding"/>
    <property type="evidence" value="ECO:0007669"/>
    <property type="project" value="InterPro"/>
</dbReference>
<dbReference type="InterPro" id="IPR006139">
    <property type="entry name" value="D-isomer_2_OHA_DH_cat_dom"/>
</dbReference>
<evidence type="ECO:0000313" key="8">
    <source>
        <dbReference type="Proteomes" id="UP001178288"/>
    </source>
</evidence>
<name>A0AA95MU29_9BACI</name>
<accession>A0AA95MU29</accession>
<evidence type="ECO:0000256" key="1">
    <source>
        <dbReference type="ARBA" id="ARBA00005854"/>
    </source>
</evidence>
<sequence length="320" mass="36128">MKKRKIVITQKLDQSHIEQLKKVIPDWELIVGKDQEIWQEHAKDAEIIAGWKKGLEEYCLDPQAKLKWLQTWSAGVDKLPLEKLEARNITLTSANGVHAYPISETIFALMLGLTRKIHTYVRNQHSKTWHHAHMELEMHEKTVGIIGVGAIGKETAKLAKAFGMTVLGVRNSGKPVEYVDEMYTPDQLHLLLPKCDYVVVTLPHTKATHRLFGAEQFSQMKSTAFFINIGRGEIVVEDDLVQALKEGTISGAGLDVFETEPLSKESPLWEMENVIITPHTSGSTEHYNQRVVENILIPNLKNYLEGATPSINLVNYVKGY</sequence>
<dbReference type="AlphaFoldDB" id="A0AA95MU29"/>
<dbReference type="InterPro" id="IPR036291">
    <property type="entry name" value="NAD(P)-bd_dom_sf"/>
</dbReference>
<dbReference type="EMBL" id="CP126114">
    <property type="protein sequence ID" value="WHY87366.1"/>
    <property type="molecule type" value="Genomic_DNA"/>
</dbReference>
<dbReference type="Proteomes" id="UP001178288">
    <property type="component" value="Chromosome"/>
</dbReference>
<dbReference type="Pfam" id="PF02826">
    <property type="entry name" value="2-Hacid_dh_C"/>
    <property type="match status" value="1"/>
</dbReference>
<dbReference type="PANTHER" id="PTHR43333">
    <property type="entry name" value="2-HACID_DH_C DOMAIN-CONTAINING PROTEIN"/>
    <property type="match status" value="1"/>
</dbReference>
<evidence type="ECO:0000259" key="5">
    <source>
        <dbReference type="Pfam" id="PF00389"/>
    </source>
</evidence>
<dbReference type="InterPro" id="IPR029753">
    <property type="entry name" value="D-isomer_DH_CS"/>
</dbReference>
<evidence type="ECO:0000256" key="4">
    <source>
        <dbReference type="RuleBase" id="RU003719"/>
    </source>
</evidence>
<dbReference type="SUPFAM" id="SSF51735">
    <property type="entry name" value="NAD(P)-binding Rossmann-fold domains"/>
    <property type="match status" value="1"/>
</dbReference>
<feature type="domain" description="D-isomer specific 2-hydroxyacid dehydrogenase catalytic" evidence="5">
    <location>
        <begin position="6"/>
        <end position="314"/>
    </location>
</feature>
<dbReference type="Pfam" id="PF00389">
    <property type="entry name" value="2-Hacid_dh"/>
    <property type="match status" value="1"/>
</dbReference>
<dbReference type="GO" id="GO:0016616">
    <property type="term" value="F:oxidoreductase activity, acting on the CH-OH group of donors, NAD or NADP as acceptor"/>
    <property type="evidence" value="ECO:0007669"/>
    <property type="project" value="InterPro"/>
</dbReference>
<dbReference type="Gene3D" id="3.40.50.720">
    <property type="entry name" value="NAD(P)-binding Rossmann-like Domain"/>
    <property type="match status" value="2"/>
</dbReference>
<dbReference type="InterPro" id="IPR006140">
    <property type="entry name" value="D-isomer_DH_NAD-bd"/>
</dbReference>
<keyword evidence="2 4" id="KW-0560">Oxidoreductase</keyword>
<protein>
    <submittedName>
        <fullName evidence="7">D-2-hydroxyacid dehydrogenase</fullName>
    </submittedName>
</protein>
<dbReference type="RefSeq" id="WP_066083478.1">
    <property type="nucleotide sequence ID" value="NZ_CP126114.1"/>
</dbReference>
<dbReference type="SUPFAM" id="SSF52283">
    <property type="entry name" value="Formate/glycerate dehydrogenase catalytic domain-like"/>
    <property type="match status" value="1"/>
</dbReference>
<dbReference type="PANTHER" id="PTHR43333:SF1">
    <property type="entry name" value="D-ISOMER SPECIFIC 2-HYDROXYACID DEHYDROGENASE NAD-BINDING DOMAIN-CONTAINING PROTEIN"/>
    <property type="match status" value="1"/>
</dbReference>
<evidence type="ECO:0000313" key="7">
    <source>
        <dbReference type="EMBL" id="WHY87366.1"/>
    </source>
</evidence>
<dbReference type="FunFam" id="3.40.50.720:FF:000363">
    <property type="entry name" value="D-isomer specific 2-hydroxyacid dehydrogenase"/>
    <property type="match status" value="1"/>
</dbReference>
<dbReference type="PROSITE" id="PS00671">
    <property type="entry name" value="D_2_HYDROXYACID_DH_3"/>
    <property type="match status" value="1"/>
</dbReference>
<comment type="similarity">
    <text evidence="1 4">Belongs to the D-isomer specific 2-hydroxyacid dehydrogenase family.</text>
</comment>
<keyword evidence="8" id="KW-1185">Reference proteome</keyword>